<dbReference type="EMBL" id="JBFXLU010000051">
    <property type="protein sequence ID" value="KAL2848175.1"/>
    <property type="molecule type" value="Genomic_DNA"/>
</dbReference>
<gene>
    <name evidence="1" type="ORF">BJY01DRAFT_246500</name>
</gene>
<accession>A0ABR4K790</accession>
<organism evidence="1 2">
    <name type="scientific">Aspergillus pseudoustus</name>
    <dbReference type="NCBI Taxonomy" id="1810923"/>
    <lineage>
        <taxon>Eukaryota</taxon>
        <taxon>Fungi</taxon>
        <taxon>Dikarya</taxon>
        <taxon>Ascomycota</taxon>
        <taxon>Pezizomycotina</taxon>
        <taxon>Eurotiomycetes</taxon>
        <taxon>Eurotiomycetidae</taxon>
        <taxon>Eurotiales</taxon>
        <taxon>Aspergillaceae</taxon>
        <taxon>Aspergillus</taxon>
        <taxon>Aspergillus subgen. Nidulantes</taxon>
    </lineage>
</organism>
<protein>
    <submittedName>
        <fullName evidence="1">Uncharacterized protein</fullName>
    </submittedName>
</protein>
<keyword evidence="2" id="KW-1185">Reference proteome</keyword>
<name>A0ABR4K790_9EURO</name>
<proteinExistence type="predicted"/>
<comment type="caution">
    <text evidence="1">The sequence shown here is derived from an EMBL/GenBank/DDBJ whole genome shotgun (WGS) entry which is preliminary data.</text>
</comment>
<reference evidence="1 2" key="1">
    <citation type="submission" date="2024-07" db="EMBL/GenBank/DDBJ databases">
        <title>Section-level genome sequencing and comparative genomics of Aspergillus sections Usti and Cavernicolus.</title>
        <authorList>
            <consortium name="Lawrence Berkeley National Laboratory"/>
            <person name="Nybo J.L."/>
            <person name="Vesth T.C."/>
            <person name="Theobald S."/>
            <person name="Frisvad J.C."/>
            <person name="Larsen T.O."/>
            <person name="Kjaerboelling I."/>
            <person name="Rothschild-Mancinelli K."/>
            <person name="Lyhne E.K."/>
            <person name="Kogle M.E."/>
            <person name="Barry K."/>
            <person name="Clum A."/>
            <person name="Na H."/>
            <person name="Ledsgaard L."/>
            <person name="Lin J."/>
            <person name="Lipzen A."/>
            <person name="Kuo A."/>
            <person name="Riley R."/>
            <person name="Mondo S."/>
            <person name="Labutti K."/>
            <person name="Haridas S."/>
            <person name="Pangalinan J."/>
            <person name="Salamov A.A."/>
            <person name="Simmons B.A."/>
            <person name="Magnuson J.K."/>
            <person name="Chen J."/>
            <person name="Drula E."/>
            <person name="Henrissat B."/>
            <person name="Wiebenga A."/>
            <person name="Lubbers R.J."/>
            <person name="Gomes A.C."/>
            <person name="Makela M.R."/>
            <person name="Stajich J."/>
            <person name="Grigoriev I.V."/>
            <person name="Mortensen U.H."/>
            <person name="De Vries R.P."/>
            <person name="Baker S.E."/>
            <person name="Andersen M.R."/>
        </authorList>
    </citation>
    <scope>NUCLEOTIDE SEQUENCE [LARGE SCALE GENOMIC DNA]</scope>
    <source>
        <strain evidence="1 2">CBS 123904</strain>
    </source>
</reference>
<dbReference type="Proteomes" id="UP001610446">
    <property type="component" value="Unassembled WGS sequence"/>
</dbReference>
<evidence type="ECO:0000313" key="2">
    <source>
        <dbReference type="Proteomes" id="UP001610446"/>
    </source>
</evidence>
<sequence length="108" mass="11991">MNLEIIAMRPATFGERDLSGGREPIGGPLREVEQVIKLGYEGFDLPEYLQDRAYGSGMVASFTKGAGEVFCAGTCEWVAGLIRRNEFTELITKNVLDKFSDKTECLHQ</sequence>
<evidence type="ECO:0000313" key="1">
    <source>
        <dbReference type="EMBL" id="KAL2848175.1"/>
    </source>
</evidence>